<evidence type="ECO:0000256" key="1">
    <source>
        <dbReference type="ARBA" id="ARBA00004196"/>
    </source>
</evidence>
<protein>
    <submittedName>
        <fullName evidence="8">Adhesin B</fullName>
    </submittedName>
</protein>
<dbReference type="PANTHER" id="PTHR42953:SF1">
    <property type="entry name" value="METAL-BINDING PROTEIN HI_0362-RELATED"/>
    <property type="match status" value="1"/>
</dbReference>
<evidence type="ECO:0000256" key="3">
    <source>
        <dbReference type="ARBA" id="ARBA00022723"/>
    </source>
</evidence>
<dbReference type="Proteomes" id="UP000632154">
    <property type="component" value="Unassembled WGS sequence"/>
</dbReference>
<keyword evidence="3" id="KW-0479">Metal-binding</keyword>
<dbReference type="SUPFAM" id="SSF53807">
    <property type="entry name" value="Helical backbone' metal receptor"/>
    <property type="match status" value="1"/>
</dbReference>
<dbReference type="InterPro" id="IPR006127">
    <property type="entry name" value="ZnuA-like"/>
</dbReference>
<keyword evidence="2 5" id="KW-0813">Transport</keyword>
<dbReference type="Gene3D" id="3.40.50.1980">
    <property type="entry name" value="Nitrogenase molybdenum iron protein domain"/>
    <property type="match status" value="2"/>
</dbReference>
<dbReference type="PRINTS" id="PR00691">
    <property type="entry name" value="ADHESINB"/>
</dbReference>
<keyword evidence="9" id="KW-1185">Reference proteome</keyword>
<dbReference type="EMBL" id="BNAL01000019">
    <property type="protein sequence ID" value="GHG04495.1"/>
    <property type="molecule type" value="Genomic_DNA"/>
</dbReference>
<feature type="chain" id="PRO_5047045620" evidence="7">
    <location>
        <begin position="22"/>
        <end position="354"/>
    </location>
</feature>
<evidence type="ECO:0000256" key="7">
    <source>
        <dbReference type="SAM" id="SignalP"/>
    </source>
</evidence>
<dbReference type="Pfam" id="PF01297">
    <property type="entry name" value="ZnuA"/>
    <property type="match status" value="1"/>
</dbReference>
<comment type="subcellular location">
    <subcellularLocation>
        <location evidence="1">Cell envelope</location>
    </subcellularLocation>
</comment>
<name>A0ABQ3KA67_9DEIO</name>
<evidence type="ECO:0000256" key="2">
    <source>
        <dbReference type="ARBA" id="ARBA00022448"/>
    </source>
</evidence>
<feature type="compositionally biased region" description="Basic and acidic residues" evidence="6">
    <location>
        <begin position="135"/>
        <end position="147"/>
    </location>
</feature>
<evidence type="ECO:0000313" key="8">
    <source>
        <dbReference type="EMBL" id="GHG04495.1"/>
    </source>
</evidence>
<gene>
    <name evidence="8" type="primary">fimA</name>
    <name evidence="8" type="ORF">GCM10017783_16400</name>
</gene>
<dbReference type="PROSITE" id="PS51257">
    <property type="entry name" value="PROKAR_LIPOPROTEIN"/>
    <property type="match status" value="1"/>
</dbReference>
<comment type="similarity">
    <text evidence="5">Belongs to the bacterial solute-binding protein 9 family.</text>
</comment>
<keyword evidence="4 7" id="KW-0732">Signal</keyword>
<feature type="signal peptide" evidence="7">
    <location>
        <begin position="1"/>
        <end position="21"/>
    </location>
</feature>
<evidence type="ECO:0000256" key="5">
    <source>
        <dbReference type="RuleBase" id="RU003512"/>
    </source>
</evidence>
<accession>A0ABQ3KA67</accession>
<dbReference type="PANTHER" id="PTHR42953">
    <property type="entry name" value="HIGH-AFFINITY ZINC UPTAKE SYSTEM PROTEIN ZNUA-RELATED"/>
    <property type="match status" value="1"/>
</dbReference>
<dbReference type="InterPro" id="IPR050492">
    <property type="entry name" value="Bact_metal-bind_prot9"/>
</dbReference>
<feature type="compositionally biased region" description="Basic and acidic residues" evidence="6">
    <location>
        <begin position="161"/>
        <end position="177"/>
    </location>
</feature>
<dbReference type="PRINTS" id="PR00690">
    <property type="entry name" value="ADHESNFAMILY"/>
</dbReference>
<evidence type="ECO:0000313" key="9">
    <source>
        <dbReference type="Proteomes" id="UP000632154"/>
    </source>
</evidence>
<evidence type="ECO:0000256" key="4">
    <source>
        <dbReference type="ARBA" id="ARBA00022729"/>
    </source>
</evidence>
<feature type="region of interest" description="Disordered" evidence="6">
    <location>
        <begin position="134"/>
        <end position="177"/>
    </location>
</feature>
<organism evidence="8 9">
    <name type="scientific">Deinococcus piscis</name>
    <dbReference type="NCBI Taxonomy" id="394230"/>
    <lineage>
        <taxon>Bacteria</taxon>
        <taxon>Thermotogati</taxon>
        <taxon>Deinococcota</taxon>
        <taxon>Deinococci</taxon>
        <taxon>Deinococcales</taxon>
        <taxon>Deinococcaceae</taxon>
        <taxon>Deinococcus</taxon>
    </lineage>
</organism>
<reference evidence="9" key="1">
    <citation type="journal article" date="2019" name="Int. J. Syst. Evol. Microbiol.">
        <title>The Global Catalogue of Microorganisms (GCM) 10K type strain sequencing project: providing services to taxonomists for standard genome sequencing and annotation.</title>
        <authorList>
            <consortium name="The Broad Institute Genomics Platform"/>
            <consortium name="The Broad Institute Genome Sequencing Center for Infectious Disease"/>
            <person name="Wu L."/>
            <person name="Ma J."/>
        </authorList>
    </citation>
    <scope>NUCLEOTIDE SEQUENCE [LARGE SCALE GENOMIC DNA]</scope>
    <source>
        <strain evidence="9">CGMCC 1.18439</strain>
    </source>
</reference>
<sequence>MMRPFTLSMLVLLGVGLVACAPEAPATTASQASAVPPTSSPVTAEGKLSVVATTSVMGEFVRAVGGERVTVQELVPAGGDAHTFAPSPESIRTLARSAVLFANGAGLEGWLEQATAAAPEVRVVRLADALPLHSAGEDGHHHEEHGAEQTQASGPSAAAPADEHADHDHAAHEHGDLDPHAWWDADLVSGYLDGIAAALSELDPAGAAVYRQNAQAYAAQVREVDAYGQAQFAAIPTGQRRVVTSHDSLNYFAERYGIEAVGAVIPGLSTEREPSAQELAALAAQMREQNVRVILTENVVSDRLAQALATETGAVVAPPVYTDALGPAGSPGATYLGAFRHNIDTVAAALRGVE</sequence>
<proteinExistence type="inferred from homology"/>
<dbReference type="InterPro" id="IPR006128">
    <property type="entry name" value="Lipoprotein_PsaA-like"/>
</dbReference>
<evidence type="ECO:0000256" key="6">
    <source>
        <dbReference type="SAM" id="MobiDB-lite"/>
    </source>
</evidence>
<dbReference type="InterPro" id="IPR006129">
    <property type="entry name" value="AdhesinB"/>
</dbReference>
<comment type="caution">
    <text evidence="8">The sequence shown here is derived from an EMBL/GenBank/DDBJ whole genome shotgun (WGS) entry which is preliminary data.</text>
</comment>